<keyword evidence="3" id="KW-1185">Reference proteome</keyword>
<feature type="signal peptide" evidence="1">
    <location>
        <begin position="1"/>
        <end position="22"/>
    </location>
</feature>
<evidence type="ECO:0008006" key="4">
    <source>
        <dbReference type="Google" id="ProtNLM"/>
    </source>
</evidence>
<reference evidence="2 3" key="1">
    <citation type="submission" date="2024-01" db="EMBL/GenBank/DDBJ databases">
        <title>The genomes of 5 underutilized Papilionoideae crops provide insights into root nodulation and disease resistanc.</title>
        <authorList>
            <person name="Jiang F."/>
        </authorList>
    </citation>
    <scope>NUCLEOTIDE SEQUENCE [LARGE SCALE GENOMIC DNA]</scope>
    <source>
        <strain evidence="2">LVBAO_FW01</strain>
        <tissue evidence="2">Leaves</tissue>
    </source>
</reference>
<organism evidence="2 3">
    <name type="scientific">Canavalia gladiata</name>
    <name type="common">Sword bean</name>
    <name type="synonym">Dolichos gladiatus</name>
    <dbReference type="NCBI Taxonomy" id="3824"/>
    <lineage>
        <taxon>Eukaryota</taxon>
        <taxon>Viridiplantae</taxon>
        <taxon>Streptophyta</taxon>
        <taxon>Embryophyta</taxon>
        <taxon>Tracheophyta</taxon>
        <taxon>Spermatophyta</taxon>
        <taxon>Magnoliopsida</taxon>
        <taxon>eudicotyledons</taxon>
        <taxon>Gunneridae</taxon>
        <taxon>Pentapetalae</taxon>
        <taxon>rosids</taxon>
        <taxon>fabids</taxon>
        <taxon>Fabales</taxon>
        <taxon>Fabaceae</taxon>
        <taxon>Papilionoideae</taxon>
        <taxon>50 kb inversion clade</taxon>
        <taxon>NPAAA clade</taxon>
        <taxon>indigoferoid/millettioid clade</taxon>
        <taxon>Phaseoleae</taxon>
        <taxon>Canavalia</taxon>
    </lineage>
</organism>
<feature type="chain" id="PRO_5043038072" description="Secreted protein" evidence="1">
    <location>
        <begin position="23"/>
        <end position="73"/>
    </location>
</feature>
<comment type="caution">
    <text evidence="2">The sequence shown here is derived from an EMBL/GenBank/DDBJ whole genome shotgun (WGS) entry which is preliminary data.</text>
</comment>
<dbReference type="AlphaFoldDB" id="A0AAN9QBR3"/>
<dbReference type="EMBL" id="JAYMYQ010000005">
    <property type="protein sequence ID" value="KAK7329511.1"/>
    <property type="molecule type" value="Genomic_DNA"/>
</dbReference>
<sequence>MCLVSIFSPLGLNLVGWSRVDARVTVGVESRGLGWVGVLGGGGEMYMLGRSNRRFCVAVAGTRVMWGAMGGFS</sequence>
<accession>A0AAN9QBR3</accession>
<proteinExistence type="predicted"/>
<evidence type="ECO:0000313" key="3">
    <source>
        <dbReference type="Proteomes" id="UP001367508"/>
    </source>
</evidence>
<evidence type="ECO:0000313" key="2">
    <source>
        <dbReference type="EMBL" id="KAK7329511.1"/>
    </source>
</evidence>
<protein>
    <recommendedName>
        <fullName evidence="4">Secreted protein</fullName>
    </recommendedName>
</protein>
<keyword evidence="1" id="KW-0732">Signal</keyword>
<dbReference type="Proteomes" id="UP001367508">
    <property type="component" value="Unassembled WGS sequence"/>
</dbReference>
<evidence type="ECO:0000256" key="1">
    <source>
        <dbReference type="SAM" id="SignalP"/>
    </source>
</evidence>
<gene>
    <name evidence="2" type="ORF">VNO77_23681</name>
</gene>
<name>A0AAN9QBR3_CANGL</name>